<feature type="compositionally biased region" description="Low complexity" evidence="5">
    <location>
        <begin position="77"/>
        <end position="99"/>
    </location>
</feature>
<evidence type="ECO:0000256" key="3">
    <source>
        <dbReference type="ARBA" id="ARBA00022989"/>
    </source>
</evidence>
<dbReference type="EMBL" id="CM002911">
    <property type="protein sequence ID" value="KMY92378.1"/>
    <property type="molecule type" value="Genomic_DNA"/>
</dbReference>
<dbReference type="PANTHER" id="PTHR13659">
    <property type="entry name" value="AUTOSOMAL HIGHLY CONSERVED PROTEIN"/>
    <property type="match status" value="1"/>
</dbReference>
<name>A0A0J9R8G4_DROSI</name>
<dbReference type="Bgee" id="FBgn0187049">
    <property type="expression patterns" value="Expressed in male reproductive system and 3 other cell types or tissues"/>
</dbReference>
<feature type="region of interest" description="Disordered" evidence="5">
    <location>
        <begin position="74"/>
        <end position="99"/>
    </location>
</feature>
<dbReference type="GO" id="GO:0016020">
    <property type="term" value="C:membrane"/>
    <property type="evidence" value="ECO:0007669"/>
    <property type="project" value="UniProtKB-SubCell"/>
</dbReference>
<dbReference type="PANTHER" id="PTHR13659:SF5">
    <property type="entry name" value="PROTEIN FAM8A1"/>
    <property type="match status" value="1"/>
</dbReference>
<reference evidence="8" key="2">
    <citation type="submission" date="2014-06" db="EMBL/GenBank/DDBJ databases">
        <authorList>
            <person name="Hu T."/>
            <person name="Eisen M.B."/>
            <person name="Thornton K.R."/>
            <person name="Andolfatto P."/>
        </authorList>
    </citation>
    <scope>NUCLEOTIDE SEQUENCE</scope>
    <source>
        <strain evidence="8">W501</strain>
    </source>
</reference>
<dbReference type="Proteomes" id="UP000035880">
    <property type="component" value="Chromosome 2R"/>
</dbReference>
<evidence type="ECO:0000256" key="5">
    <source>
        <dbReference type="SAM" id="MobiDB-lite"/>
    </source>
</evidence>
<evidence type="ECO:0000256" key="2">
    <source>
        <dbReference type="ARBA" id="ARBA00022692"/>
    </source>
</evidence>
<dbReference type="Pfam" id="PF06271">
    <property type="entry name" value="RDD"/>
    <property type="match status" value="1"/>
</dbReference>
<feature type="transmembrane region" description="Helical" evidence="6">
    <location>
        <begin position="278"/>
        <end position="297"/>
    </location>
</feature>
<reference evidence="8" key="1">
    <citation type="journal article" date="2013" name="Genome Res.">
        <title>A second-generation assembly of the Drosophila simulans genome provides new insights into patterns of lineage-specific divergence.</title>
        <authorList>
            <person name="Hu T.T."/>
            <person name="Eisen M.B."/>
            <person name="Thornton K.R."/>
            <person name="Andolfatto P."/>
        </authorList>
    </citation>
    <scope>NUCLEOTIDE SEQUENCE [LARGE SCALE GENOMIC DNA]</scope>
    <source>
        <strain evidence="8">W501</strain>
    </source>
</reference>
<reference evidence="8" key="3">
    <citation type="submission" date="2015-04" db="EMBL/GenBank/DDBJ databases">
        <authorList>
            <consortium name="FlyBase"/>
        </authorList>
    </citation>
    <scope>NUCLEOTIDE SEQUENCE</scope>
    <source>
        <strain evidence="8">W501</strain>
    </source>
</reference>
<organism evidence="8">
    <name type="scientific">Drosophila simulans</name>
    <name type="common">Fruit fly</name>
    <dbReference type="NCBI Taxonomy" id="7240"/>
    <lineage>
        <taxon>Eukaryota</taxon>
        <taxon>Metazoa</taxon>
        <taxon>Ecdysozoa</taxon>
        <taxon>Arthropoda</taxon>
        <taxon>Hexapoda</taxon>
        <taxon>Insecta</taxon>
        <taxon>Pterygota</taxon>
        <taxon>Neoptera</taxon>
        <taxon>Endopterygota</taxon>
        <taxon>Diptera</taxon>
        <taxon>Brachycera</taxon>
        <taxon>Muscomorpha</taxon>
        <taxon>Ephydroidea</taxon>
        <taxon>Drosophilidae</taxon>
        <taxon>Drosophila</taxon>
        <taxon>Sophophora</taxon>
    </lineage>
</organism>
<dbReference type="OrthoDB" id="10061042at2759"/>
<comment type="subcellular location">
    <subcellularLocation>
        <location evidence="1">Membrane</location>
        <topology evidence="1">Multi-pass membrane protein</topology>
    </subcellularLocation>
</comment>
<feature type="domain" description="RDD" evidence="7">
    <location>
        <begin position="128"/>
        <end position="232"/>
    </location>
</feature>
<proteinExistence type="predicted"/>
<sequence length="332" mass="37093">MGEQGEETGQKPTERSTKEAYFESLAVWAKQATLAQNAKLMFPYYLMANYPTMFPGLATSAALQAAAMGHPQTLAQGAAAAPGEPAASPENPAAEPRSPAPNFSGLRILGEAAQVDIIQRLGGYEYVLAPFWKRAVAETIDMFILFVVKIIITFGVVNLFNIEFDEDVIRRTLDQEDLFANFFDTSLDFISMSTDLLLIEMLSRLIVCCYETLWTSLFHGATPGKSLMKIRIYYVEAVMPLQGPPLPQFVLQPQREPMRALLYPPQTPSLMRSFARALIKNLGMTLLFPICVLMVFFKNNRTAYDVLTKTIVVEDNSIAVFRTQAQPQRNNR</sequence>
<feature type="transmembrane region" description="Helical" evidence="6">
    <location>
        <begin position="142"/>
        <end position="162"/>
    </location>
</feature>
<dbReference type="InterPro" id="IPR039871">
    <property type="entry name" value="FAM8A1"/>
</dbReference>
<protein>
    <recommendedName>
        <fullName evidence="7">RDD domain-containing protein</fullName>
    </recommendedName>
</protein>
<accession>A0A0J9R8G4</accession>
<keyword evidence="2 6" id="KW-0812">Transmembrane</keyword>
<dbReference type="InterPro" id="IPR010432">
    <property type="entry name" value="RDD"/>
</dbReference>
<evidence type="ECO:0000313" key="8">
    <source>
        <dbReference type="EMBL" id="KMY92378.1"/>
    </source>
</evidence>
<dbReference type="AlphaFoldDB" id="A0A0J9R8G4"/>
<keyword evidence="4 6" id="KW-0472">Membrane</keyword>
<evidence type="ECO:0000256" key="1">
    <source>
        <dbReference type="ARBA" id="ARBA00004141"/>
    </source>
</evidence>
<gene>
    <name evidence="8" type="primary">Dsim\GD15381</name>
    <name evidence="8" type="ORF">Dsimw501_GD15381</name>
</gene>
<evidence type="ECO:0000256" key="4">
    <source>
        <dbReference type="ARBA" id="ARBA00023136"/>
    </source>
</evidence>
<evidence type="ECO:0000259" key="7">
    <source>
        <dbReference type="Pfam" id="PF06271"/>
    </source>
</evidence>
<evidence type="ECO:0000256" key="6">
    <source>
        <dbReference type="SAM" id="Phobius"/>
    </source>
</evidence>
<dbReference type="KEGG" id="dsi:Dsimw501_GD15381"/>
<keyword evidence="3 6" id="KW-1133">Transmembrane helix</keyword>